<accession>A0A061RD34</accession>
<dbReference type="GO" id="GO:0005737">
    <property type="term" value="C:cytoplasm"/>
    <property type="evidence" value="ECO:0007669"/>
    <property type="project" value="TreeGrafter"/>
</dbReference>
<dbReference type="Gene3D" id="3.40.50.300">
    <property type="entry name" value="P-loop containing nucleotide triphosphate hydrolases"/>
    <property type="match status" value="1"/>
</dbReference>
<feature type="region of interest" description="Disordered" evidence="3">
    <location>
        <begin position="86"/>
        <end position="108"/>
    </location>
</feature>
<dbReference type="GO" id="GO:0005874">
    <property type="term" value="C:microtubule"/>
    <property type="evidence" value="ECO:0007669"/>
    <property type="project" value="TreeGrafter"/>
</dbReference>
<protein>
    <submittedName>
        <fullName evidence="6">Dynamin 1-like protein</fullName>
    </submittedName>
</protein>
<evidence type="ECO:0000256" key="1">
    <source>
        <dbReference type="ARBA" id="ARBA00022741"/>
    </source>
</evidence>
<evidence type="ECO:0000256" key="3">
    <source>
        <dbReference type="SAM" id="MobiDB-lite"/>
    </source>
</evidence>
<sequence>MPPLFENIASNNSKRTSASSRYRVEESPVGSPEGQDMSSSDGAVAEESIFGHTAQANPKFRNKEQTIDASLLSSVGVENVNSQIQHFQAPSPAPRPKHTASSARGVSSGKPEFLTGIIATVNELQDLFSQMPRETRVEVDLPQVAVVGSQSSGKSSVLESLVGRDFLPRNKDICTRRPLLLQLHQTTASEGGAKASEWAEFLHHPGQKYTSFSDVRQEIEAETVRYLGSNWNVSADPITLKIFSPNVLTMTLIDLPGITKVPVGDQPRDVEDILVRMTKHYIDNPACIILAVSPGNSDIANSEAIKLAQQADPEGVRTLGVITKVDIMDEGTDVRDYLLGKRAPTLKLGYVAVVNRSQMDINKNIPVGVALRAEQEWFESSTKGKRSYADIAAGTCGTRVLALRVNNLLKVHIQKLVPSLSSSLRSQERAAREELAKLGLYDISSHDSASATVRRAVGQFEREFAAGISGDAPGSRTQLYGGARIANQLQIFSQHLRESLSRLVSYTDVEIFHAIRNVYGVEGQMLMADKAFRHLLPPAVKQLEEPCQEAVRFILEELEVILADAMKRVAPLKHFPALADKIREVSSMCLKDAMGPTTALVSNLIAMEAGYININHPNFIGGQAALTKAMEIVEQREKSSQRDKPREKSACSPQISGGPQGHPLSDTDDLSVPRQPSILCADAPVLRDDKLKVETTRACLLSYMEVVVGNLQDAVPKAIMLMLVNTVKDEKLGEYLNMHVNRPDLVEALLQEDPQVTQARNRCRTQLDVLSRAVRVLDEVPEKMRQSTAQMRKSFRTRE</sequence>
<dbReference type="InterPro" id="IPR022812">
    <property type="entry name" value="Dynamin"/>
</dbReference>
<dbReference type="PANTHER" id="PTHR11566:SF21">
    <property type="entry name" value="DYNAMIN RELATED PROTEIN 1, ISOFORM A"/>
    <property type="match status" value="1"/>
</dbReference>
<dbReference type="SMART" id="SM00053">
    <property type="entry name" value="DYNc"/>
    <property type="match status" value="1"/>
</dbReference>
<evidence type="ECO:0000313" key="6">
    <source>
        <dbReference type="EMBL" id="JAC68550.1"/>
    </source>
</evidence>
<feature type="region of interest" description="Disordered" evidence="3">
    <location>
        <begin position="633"/>
        <end position="673"/>
    </location>
</feature>
<organism evidence="6">
    <name type="scientific">Tetraselmis sp. GSL018</name>
    <dbReference type="NCBI Taxonomy" id="582737"/>
    <lineage>
        <taxon>Eukaryota</taxon>
        <taxon>Viridiplantae</taxon>
        <taxon>Chlorophyta</taxon>
        <taxon>core chlorophytes</taxon>
        <taxon>Chlorodendrophyceae</taxon>
        <taxon>Chlorodendrales</taxon>
        <taxon>Chlorodendraceae</taxon>
        <taxon>Tetraselmis</taxon>
    </lineage>
</organism>
<feature type="domain" description="Dynamin-type G" evidence="5">
    <location>
        <begin position="138"/>
        <end position="418"/>
    </location>
</feature>
<dbReference type="PROSITE" id="PS51718">
    <property type="entry name" value="G_DYNAMIN_2"/>
    <property type="match status" value="1"/>
</dbReference>
<feature type="domain" description="GED" evidence="4">
    <location>
        <begin position="693"/>
        <end position="785"/>
    </location>
</feature>
<dbReference type="InterPro" id="IPR027417">
    <property type="entry name" value="P-loop_NTPase"/>
</dbReference>
<proteinExistence type="predicted"/>
<dbReference type="SMART" id="SM00302">
    <property type="entry name" value="GED"/>
    <property type="match status" value="1"/>
</dbReference>
<dbReference type="GO" id="GO:0016020">
    <property type="term" value="C:membrane"/>
    <property type="evidence" value="ECO:0007669"/>
    <property type="project" value="TreeGrafter"/>
</dbReference>
<dbReference type="InterPro" id="IPR001401">
    <property type="entry name" value="Dynamin_GTPase"/>
</dbReference>
<dbReference type="InterPro" id="IPR000375">
    <property type="entry name" value="Dynamin_stalk"/>
</dbReference>
<dbReference type="InterPro" id="IPR030381">
    <property type="entry name" value="G_DYNAMIN_dom"/>
</dbReference>
<dbReference type="GO" id="GO:0005525">
    <property type="term" value="F:GTP binding"/>
    <property type="evidence" value="ECO:0007669"/>
    <property type="project" value="InterPro"/>
</dbReference>
<keyword evidence="2" id="KW-0342">GTP-binding</keyword>
<evidence type="ECO:0000259" key="5">
    <source>
        <dbReference type="PROSITE" id="PS51718"/>
    </source>
</evidence>
<dbReference type="GO" id="GO:0008017">
    <property type="term" value="F:microtubule binding"/>
    <property type="evidence" value="ECO:0007669"/>
    <property type="project" value="TreeGrafter"/>
</dbReference>
<feature type="region of interest" description="Disordered" evidence="3">
    <location>
        <begin position="1"/>
        <end position="52"/>
    </location>
</feature>
<dbReference type="CDD" id="cd08771">
    <property type="entry name" value="DLP_1"/>
    <property type="match status" value="1"/>
</dbReference>
<dbReference type="AlphaFoldDB" id="A0A061RD34"/>
<keyword evidence="1" id="KW-0547">Nucleotide-binding</keyword>
<dbReference type="InterPro" id="IPR003130">
    <property type="entry name" value="GED"/>
</dbReference>
<dbReference type="GO" id="GO:0003924">
    <property type="term" value="F:GTPase activity"/>
    <property type="evidence" value="ECO:0007669"/>
    <property type="project" value="InterPro"/>
</dbReference>
<dbReference type="InterPro" id="IPR045063">
    <property type="entry name" value="Dynamin_N"/>
</dbReference>
<dbReference type="Pfam" id="PF01031">
    <property type="entry name" value="Dynamin_M"/>
    <property type="match status" value="1"/>
</dbReference>
<dbReference type="PROSITE" id="PS51388">
    <property type="entry name" value="GED"/>
    <property type="match status" value="1"/>
</dbReference>
<dbReference type="Pfam" id="PF00350">
    <property type="entry name" value="Dynamin_N"/>
    <property type="match status" value="1"/>
</dbReference>
<evidence type="ECO:0000256" key="2">
    <source>
        <dbReference type="ARBA" id="ARBA00023134"/>
    </source>
</evidence>
<name>A0A061RD34_9CHLO</name>
<evidence type="ECO:0000259" key="4">
    <source>
        <dbReference type="PROSITE" id="PS51388"/>
    </source>
</evidence>
<feature type="compositionally biased region" description="Basic and acidic residues" evidence="3">
    <location>
        <begin position="633"/>
        <end position="649"/>
    </location>
</feature>
<dbReference type="EMBL" id="GBEZ01017819">
    <property type="protein sequence ID" value="JAC68550.1"/>
    <property type="molecule type" value="Transcribed_RNA"/>
</dbReference>
<dbReference type="InterPro" id="IPR020850">
    <property type="entry name" value="GED_dom"/>
</dbReference>
<reference evidence="6" key="1">
    <citation type="submission" date="2014-05" db="EMBL/GenBank/DDBJ databases">
        <title>The transcriptome of the halophilic microalga Tetraselmis sp. GSL018 isolated from the Great Salt Lake, Utah.</title>
        <authorList>
            <person name="Jinkerson R.E."/>
            <person name="D'Adamo S."/>
            <person name="Posewitz M.C."/>
        </authorList>
    </citation>
    <scope>NUCLEOTIDE SEQUENCE</scope>
    <source>
        <strain evidence="6">GSL018</strain>
    </source>
</reference>
<gene>
    <name evidence="6" type="primary">DNM1L</name>
    <name evidence="6" type="ORF">TSPGSL018_8454</name>
</gene>
<dbReference type="Pfam" id="PF02212">
    <property type="entry name" value="GED"/>
    <property type="match status" value="1"/>
</dbReference>
<dbReference type="Gene3D" id="1.20.120.1240">
    <property type="entry name" value="Dynamin, middle domain"/>
    <property type="match status" value="1"/>
</dbReference>
<dbReference type="PRINTS" id="PR00195">
    <property type="entry name" value="DYNAMIN"/>
</dbReference>
<dbReference type="PANTHER" id="PTHR11566">
    <property type="entry name" value="DYNAMIN"/>
    <property type="match status" value="1"/>
</dbReference>
<dbReference type="SUPFAM" id="SSF52540">
    <property type="entry name" value="P-loop containing nucleoside triphosphate hydrolases"/>
    <property type="match status" value="1"/>
</dbReference>
<feature type="compositionally biased region" description="Polar residues" evidence="3">
    <location>
        <begin position="8"/>
        <end position="20"/>
    </location>
</feature>